<evidence type="ECO:0000256" key="7">
    <source>
        <dbReference type="ARBA" id="ARBA00023136"/>
    </source>
</evidence>
<protein>
    <submittedName>
        <fullName evidence="10">Dolichyl-phosphate-mannose-protein mannosyltransferase</fullName>
    </submittedName>
</protein>
<keyword evidence="11" id="KW-1185">Reference proteome</keyword>
<evidence type="ECO:0000256" key="2">
    <source>
        <dbReference type="ARBA" id="ARBA00022475"/>
    </source>
</evidence>
<feature type="transmembrane region" description="Helical" evidence="8">
    <location>
        <begin position="390"/>
        <end position="407"/>
    </location>
</feature>
<dbReference type="EMBL" id="SOCA01000002">
    <property type="protein sequence ID" value="TDU73081.1"/>
    <property type="molecule type" value="Genomic_DNA"/>
</dbReference>
<gene>
    <name evidence="10" type="ORF">EI77_01548</name>
</gene>
<evidence type="ECO:0000256" key="6">
    <source>
        <dbReference type="ARBA" id="ARBA00022989"/>
    </source>
</evidence>
<keyword evidence="4 10" id="KW-0808">Transferase</keyword>
<dbReference type="PANTHER" id="PTHR33908:SF11">
    <property type="entry name" value="MEMBRANE PROTEIN"/>
    <property type="match status" value="1"/>
</dbReference>
<evidence type="ECO:0000256" key="1">
    <source>
        <dbReference type="ARBA" id="ARBA00004651"/>
    </source>
</evidence>
<feature type="transmembrane region" description="Helical" evidence="8">
    <location>
        <begin position="336"/>
        <end position="359"/>
    </location>
</feature>
<dbReference type="Pfam" id="PF13231">
    <property type="entry name" value="PMT_2"/>
    <property type="match status" value="1"/>
</dbReference>
<dbReference type="PANTHER" id="PTHR33908">
    <property type="entry name" value="MANNOSYLTRANSFERASE YKCB-RELATED"/>
    <property type="match status" value="1"/>
</dbReference>
<keyword evidence="2" id="KW-1003">Cell membrane</keyword>
<keyword evidence="6 8" id="KW-1133">Transmembrane helix</keyword>
<feature type="transmembrane region" description="Helical" evidence="8">
    <location>
        <begin position="12"/>
        <end position="32"/>
    </location>
</feature>
<evidence type="ECO:0000256" key="8">
    <source>
        <dbReference type="SAM" id="Phobius"/>
    </source>
</evidence>
<comment type="subcellular location">
    <subcellularLocation>
        <location evidence="1">Cell membrane</location>
        <topology evidence="1">Multi-pass membrane protein</topology>
    </subcellularLocation>
</comment>
<evidence type="ECO:0000256" key="5">
    <source>
        <dbReference type="ARBA" id="ARBA00022692"/>
    </source>
</evidence>
<dbReference type="AlphaFoldDB" id="A0A4R7S410"/>
<dbReference type="InterPro" id="IPR038731">
    <property type="entry name" value="RgtA/B/C-like"/>
</dbReference>
<dbReference type="GO" id="GO:0016763">
    <property type="term" value="F:pentosyltransferase activity"/>
    <property type="evidence" value="ECO:0007669"/>
    <property type="project" value="TreeGrafter"/>
</dbReference>
<name>A0A4R7S410_9BACT</name>
<dbReference type="GO" id="GO:0009103">
    <property type="term" value="P:lipopolysaccharide biosynthetic process"/>
    <property type="evidence" value="ECO:0007669"/>
    <property type="project" value="UniProtKB-ARBA"/>
</dbReference>
<sequence>MSSLSATPSSIHRPGILLVLATLLIYGVLSILRHSDQPIWDEARYLEYARNLTHGFYVTDEEPNFVNGPGYPIVLMPFCESASAALGARLLNAFFMAGAVGFVWLTVRHYAGAAWAFAGAALTGFHPTLLWMGFALMSEPMSTFTLTGFVWSFAHALRDRRWSWTLAAVLFLGWLILTRVFFGHVLMATAVLCLALLIIKEWRPALGRALVILAGAFLFCTPYLAYTQAKTGQFLCWSTNSGELLYWMSSHHEGENGHWFGKADVRSLPEVAPLHDAFYQDVLKHPILEREEMLKAAALANFKANPARVGYNWVCNLSRLAFGFPRSHQPEELRTILLIGFNGPVIFMAIIAGVMGAWYWRTVPVEVWILMGFAAFYLGGSTLAPSLPRYFVLMIPILWLGIAQVWSRHLKVTVTA</sequence>
<feature type="domain" description="Glycosyltransferase RgtA/B/C/D-like" evidence="9">
    <location>
        <begin position="86"/>
        <end position="220"/>
    </location>
</feature>
<reference evidence="10 11" key="1">
    <citation type="submission" date="2019-03" db="EMBL/GenBank/DDBJ databases">
        <title>Genomic Encyclopedia of Archaeal and Bacterial Type Strains, Phase II (KMG-II): from individual species to whole genera.</title>
        <authorList>
            <person name="Goeker M."/>
        </authorList>
    </citation>
    <scope>NUCLEOTIDE SEQUENCE [LARGE SCALE GENOMIC DNA]</scope>
    <source>
        <strain evidence="10 11">ATCC 25309</strain>
    </source>
</reference>
<keyword evidence="7 8" id="KW-0472">Membrane</keyword>
<evidence type="ECO:0000313" key="10">
    <source>
        <dbReference type="EMBL" id="TDU73081.1"/>
    </source>
</evidence>
<keyword evidence="5 8" id="KW-0812">Transmembrane</keyword>
<dbReference type="GO" id="GO:0005886">
    <property type="term" value="C:plasma membrane"/>
    <property type="evidence" value="ECO:0007669"/>
    <property type="project" value="UniProtKB-SubCell"/>
</dbReference>
<organism evidence="10 11">
    <name type="scientific">Prosthecobacter fusiformis</name>
    <dbReference type="NCBI Taxonomy" id="48464"/>
    <lineage>
        <taxon>Bacteria</taxon>
        <taxon>Pseudomonadati</taxon>
        <taxon>Verrucomicrobiota</taxon>
        <taxon>Verrucomicrobiia</taxon>
        <taxon>Verrucomicrobiales</taxon>
        <taxon>Verrucomicrobiaceae</taxon>
        <taxon>Prosthecobacter</taxon>
    </lineage>
</organism>
<proteinExistence type="predicted"/>
<keyword evidence="3 10" id="KW-0328">Glycosyltransferase</keyword>
<comment type="caution">
    <text evidence="10">The sequence shown here is derived from an EMBL/GenBank/DDBJ whole genome shotgun (WGS) entry which is preliminary data.</text>
</comment>
<dbReference type="OrthoDB" id="179573at2"/>
<evidence type="ECO:0000256" key="4">
    <source>
        <dbReference type="ARBA" id="ARBA00022679"/>
    </source>
</evidence>
<dbReference type="InterPro" id="IPR050297">
    <property type="entry name" value="LipidA_mod_glycosyltrf_83"/>
</dbReference>
<dbReference type="Proteomes" id="UP000295662">
    <property type="component" value="Unassembled WGS sequence"/>
</dbReference>
<evidence type="ECO:0000259" key="9">
    <source>
        <dbReference type="Pfam" id="PF13231"/>
    </source>
</evidence>
<accession>A0A4R7S410</accession>
<feature type="transmembrane region" description="Helical" evidence="8">
    <location>
        <begin position="166"/>
        <end position="199"/>
    </location>
</feature>
<feature type="transmembrane region" description="Helical" evidence="8">
    <location>
        <begin position="90"/>
        <end position="111"/>
    </location>
</feature>
<feature type="transmembrane region" description="Helical" evidence="8">
    <location>
        <begin position="365"/>
        <end position="383"/>
    </location>
</feature>
<evidence type="ECO:0000313" key="11">
    <source>
        <dbReference type="Proteomes" id="UP000295662"/>
    </source>
</evidence>
<feature type="transmembrane region" description="Helical" evidence="8">
    <location>
        <begin position="205"/>
        <end position="225"/>
    </location>
</feature>
<evidence type="ECO:0000256" key="3">
    <source>
        <dbReference type="ARBA" id="ARBA00022676"/>
    </source>
</evidence>